<evidence type="ECO:0000313" key="5">
    <source>
        <dbReference type="Proteomes" id="UP000886796"/>
    </source>
</evidence>
<comment type="cofactor">
    <cofactor evidence="1">
        <name>pyridoxal 5'-phosphate</name>
        <dbReference type="ChEBI" id="CHEBI:597326"/>
    </cofactor>
</comment>
<dbReference type="Pfam" id="PF00155">
    <property type="entry name" value="Aminotran_1_2"/>
    <property type="match status" value="1"/>
</dbReference>
<evidence type="ECO:0000256" key="2">
    <source>
        <dbReference type="ARBA" id="ARBA00022898"/>
    </source>
</evidence>
<dbReference type="EMBL" id="DVFK01000006">
    <property type="protein sequence ID" value="HIQ66920.1"/>
    <property type="molecule type" value="Genomic_DNA"/>
</dbReference>
<dbReference type="InterPro" id="IPR015422">
    <property type="entry name" value="PyrdxlP-dep_Trfase_small"/>
</dbReference>
<evidence type="ECO:0000313" key="4">
    <source>
        <dbReference type="EMBL" id="HIQ66920.1"/>
    </source>
</evidence>
<name>A0A9D1CL34_9FIRM</name>
<dbReference type="PANTHER" id="PTHR42885">
    <property type="entry name" value="HISTIDINOL-PHOSPHATE AMINOTRANSFERASE-RELATED"/>
    <property type="match status" value="1"/>
</dbReference>
<keyword evidence="2" id="KW-0663">Pyridoxal phosphate</keyword>
<accession>A0A9D1CL34</accession>
<dbReference type="SUPFAM" id="SSF53383">
    <property type="entry name" value="PLP-dependent transferases"/>
    <property type="match status" value="1"/>
</dbReference>
<comment type="caution">
    <text evidence="4">The sequence shown here is derived from an EMBL/GenBank/DDBJ whole genome shotgun (WGS) entry which is preliminary data.</text>
</comment>
<dbReference type="InterPro" id="IPR004839">
    <property type="entry name" value="Aminotransferase_I/II_large"/>
</dbReference>
<gene>
    <name evidence="4" type="ORF">IAB74_00215</name>
</gene>
<dbReference type="InterPro" id="IPR015424">
    <property type="entry name" value="PyrdxlP-dep_Trfase"/>
</dbReference>
<protein>
    <submittedName>
        <fullName evidence="4">Aminotransferase class I/II-fold pyridoxal phosphate-dependent enzyme</fullName>
    </submittedName>
</protein>
<dbReference type="Proteomes" id="UP000886796">
    <property type="component" value="Unassembled WGS sequence"/>
</dbReference>
<sequence>MIYEHGGDIYSHLEKGVKMLDFSANINPLGLPTKVSAALASAQTAATVYPDPYCRALCRSIGEFYGVSPEKVVCGNGAADLIDRIAYGLKPKTALVTAPTFSEYEKSVTRAGGVVFRHILKENQDFEIGEDILEAIREKKPQMVFLCNPNNPTGLLTEKPQLLEIARLCRDLGTTLVVDECFLDFTGKESQYSLMDSLEDFPNLIILKAFTKFFAMPGIRLGYLLTANRDFRETVWAAGQPWSVSGIAQTCGIAALKDSAYIQKTLAEIPKLRQGLVKALTPLPITLYPGTANFLLFRTECPALDKKIQEKGILIRNCGNYPGLGEGFYRVAVKSHEDNQKLSEALTQVLL</sequence>
<dbReference type="GO" id="GO:0008483">
    <property type="term" value="F:transaminase activity"/>
    <property type="evidence" value="ECO:0007669"/>
    <property type="project" value="UniProtKB-KW"/>
</dbReference>
<dbReference type="Gene3D" id="3.40.640.10">
    <property type="entry name" value="Type I PLP-dependent aspartate aminotransferase-like (Major domain)"/>
    <property type="match status" value="1"/>
</dbReference>
<dbReference type="InterPro" id="IPR015421">
    <property type="entry name" value="PyrdxlP-dep_Trfase_major"/>
</dbReference>
<dbReference type="PANTHER" id="PTHR42885:SF1">
    <property type="entry name" value="THREONINE-PHOSPHATE DECARBOXYLASE"/>
    <property type="match status" value="1"/>
</dbReference>
<evidence type="ECO:0000259" key="3">
    <source>
        <dbReference type="Pfam" id="PF00155"/>
    </source>
</evidence>
<dbReference type="AlphaFoldDB" id="A0A9D1CL34"/>
<feature type="domain" description="Aminotransferase class I/classII large" evidence="3">
    <location>
        <begin position="18"/>
        <end position="346"/>
    </location>
</feature>
<proteinExistence type="predicted"/>
<keyword evidence="4" id="KW-0032">Aminotransferase</keyword>
<organism evidence="4 5">
    <name type="scientific">Candidatus Faecousia excrementigallinarum</name>
    <dbReference type="NCBI Taxonomy" id="2840806"/>
    <lineage>
        <taxon>Bacteria</taxon>
        <taxon>Bacillati</taxon>
        <taxon>Bacillota</taxon>
        <taxon>Clostridia</taxon>
        <taxon>Eubacteriales</taxon>
        <taxon>Oscillospiraceae</taxon>
        <taxon>Faecousia</taxon>
    </lineage>
</organism>
<evidence type="ECO:0000256" key="1">
    <source>
        <dbReference type="ARBA" id="ARBA00001933"/>
    </source>
</evidence>
<dbReference type="Gene3D" id="3.90.1150.10">
    <property type="entry name" value="Aspartate Aminotransferase, domain 1"/>
    <property type="match status" value="1"/>
</dbReference>
<keyword evidence="4" id="KW-0808">Transferase</keyword>
<reference evidence="4" key="1">
    <citation type="submission" date="2020-10" db="EMBL/GenBank/DDBJ databases">
        <authorList>
            <person name="Gilroy R."/>
        </authorList>
    </citation>
    <scope>NUCLEOTIDE SEQUENCE</scope>
    <source>
        <strain evidence="4">13361</strain>
    </source>
</reference>
<reference evidence="4" key="2">
    <citation type="journal article" date="2021" name="PeerJ">
        <title>Extensive microbial diversity within the chicken gut microbiome revealed by metagenomics and culture.</title>
        <authorList>
            <person name="Gilroy R."/>
            <person name="Ravi A."/>
            <person name="Getino M."/>
            <person name="Pursley I."/>
            <person name="Horton D.L."/>
            <person name="Alikhan N.F."/>
            <person name="Baker D."/>
            <person name="Gharbi K."/>
            <person name="Hall N."/>
            <person name="Watson M."/>
            <person name="Adriaenssens E.M."/>
            <person name="Foster-Nyarko E."/>
            <person name="Jarju S."/>
            <person name="Secka A."/>
            <person name="Antonio M."/>
            <person name="Oren A."/>
            <person name="Chaudhuri R.R."/>
            <person name="La Ragione R."/>
            <person name="Hildebrand F."/>
            <person name="Pallen M.J."/>
        </authorList>
    </citation>
    <scope>NUCLEOTIDE SEQUENCE</scope>
    <source>
        <strain evidence="4">13361</strain>
    </source>
</reference>
<dbReference type="CDD" id="cd00609">
    <property type="entry name" value="AAT_like"/>
    <property type="match status" value="1"/>
</dbReference>
<dbReference type="GO" id="GO:0030170">
    <property type="term" value="F:pyridoxal phosphate binding"/>
    <property type="evidence" value="ECO:0007669"/>
    <property type="project" value="InterPro"/>
</dbReference>